<dbReference type="SUPFAM" id="SSF81411">
    <property type="entry name" value="Mitochondrial cytochrome c oxidase subunit VIa"/>
    <property type="match status" value="1"/>
</dbReference>
<comment type="subcellular location">
    <subcellularLocation>
        <location evidence="1">Mitochondrion inner membrane</location>
    </subcellularLocation>
</comment>
<dbReference type="GO" id="GO:0005743">
    <property type="term" value="C:mitochondrial inner membrane"/>
    <property type="evidence" value="ECO:0007669"/>
    <property type="project" value="UniProtKB-SubCell"/>
</dbReference>
<dbReference type="Gene3D" id="4.10.95.10">
    <property type="entry name" value="Cytochrome c oxidase, subunit VIa"/>
    <property type="match status" value="1"/>
</dbReference>
<evidence type="ECO:0000256" key="3">
    <source>
        <dbReference type="ARBA" id="ARBA00022946"/>
    </source>
</evidence>
<comment type="caution">
    <text evidence="6">The sequence shown here is derived from an EMBL/GenBank/DDBJ whole genome shotgun (WGS) entry which is preliminary data.</text>
</comment>
<proteinExistence type="predicted"/>
<keyword evidence="2" id="KW-0999">Mitochondrion inner membrane</keyword>
<protein>
    <submittedName>
        <fullName evidence="6">Uncharacterized protein</fullName>
    </submittedName>
</protein>
<dbReference type="InterPro" id="IPR001349">
    <property type="entry name" value="Cyt_c_oxidase_su6a"/>
</dbReference>
<evidence type="ECO:0000256" key="4">
    <source>
        <dbReference type="ARBA" id="ARBA00023128"/>
    </source>
</evidence>
<evidence type="ECO:0000256" key="5">
    <source>
        <dbReference type="ARBA" id="ARBA00023136"/>
    </source>
</evidence>
<name>A0AAV5A7P9_9AGAM</name>
<evidence type="ECO:0000256" key="1">
    <source>
        <dbReference type="ARBA" id="ARBA00004273"/>
    </source>
</evidence>
<keyword evidence="4" id="KW-0496">Mitochondrion</keyword>
<keyword evidence="7" id="KW-1185">Reference proteome</keyword>
<dbReference type="Proteomes" id="UP001050691">
    <property type="component" value="Unassembled WGS sequence"/>
</dbReference>
<evidence type="ECO:0000313" key="6">
    <source>
        <dbReference type="EMBL" id="GJJ08769.1"/>
    </source>
</evidence>
<organism evidence="6 7">
    <name type="scientific">Clathrus columnatus</name>
    <dbReference type="NCBI Taxonomy" id="1419009"/>
    <lineage>
        <taxon>Eukaryota</taxon>
        <taxon>Fungi</taxon>
        <taxon>Dikarya</taxon>
        <taxon>Basidiomycota</taxon>
        <taxon>Agaricomycotina</taxon>
        <taxon>Agaricomycetes</taxon>
        <taxon>Phallomycetidae</taxon>
        <taxon>Phallales</taxon>
        <taxon>Clathraceae</taxon>
        <taxon>Clathrus</taxon>
    </lineage>
</organism>
<evidence type="ECO:0000256" key="2">
    <source>
        <dbReference type="ARBA" id="ARBA00022792"/>
    </source>
</evidence>
<evidence type="ECO:0000313" key="7">
    <source>
        <dbReference type="Proteomes" id="UP001050691"/>
    </source>
</evidence>
<keyword evidence="3" id="KW-0809">Transit peptide</keyword>
<sequence length="109" mass="12645">MSRQLSVLSTTARAIRLSTRRYATAVEGNYFVERKAVKEHAEPFVCIAWVRNVEAEHASHIHHIKEENGGVLPEVPEYDYMNKREKPFPWGYNTLFFNPHANKDMTPSE</sequence>
<keyword evidence="5" id="KW-0472">Membrane</keyword>
<gene>
    <name evidence="6" type="ORF">Clacol_002988</name>
</gene>
<accession>A0AAV5A7P9</accession>
<reference evidence="6" key="1">
    <citation type="submission" date="2021-10" db="EMBL/GenBank/DDBJ databases">
        <title>De novo Genome Assembly of Clathrus columnatus (Basidiomycota, Fungi) Using Illumina and Nanopore Sequence Data.</title>
        <authorList>
            <person name="Ogiso-Tanaka E."/>
            <person name="Itagaki H."/>
            <person name="Hosoya T."/>
            <person name="Hosaka K."/>
        </authorList>
    </citation>
    <scope>NUCLEOTIDE SEQUENCE</scope>
    <source>
        <strain evidence="6">MO-923</strain>
    </source>
</reference>
<dbReference type="Pfam" id="PF02046">
    <property type="entry name" value="COX6A"/>
    <property type="match status" value="1"/>
</dbReference>
<dbReference type="AlphaFoldDB" id="A0AAV5A7P9"/>
<dbReference type="EMBL" id="BPWL01000003">
    <property type="protein sequence ID" value="GJJ08769.1"/>
    <property type="molecule type" value="Genomic_DNA"/>
</dbReference>
<dbReference type="InterPro" id="IPR036418">
    <property type="entry name" value="Cyt_c_oxidase_su6a_sf"/>
</dbReference>